<dbReference type="InterPro" id="IPR003421">
    <property type="entry name" value="Opine_DH"/>
</dbReference>
<dbReference type="SUPFAM" id="SSF48179">
    <property type="entry name" value="6-phosphogluconate dehydrogenase C-terminal domain-like"/>
    <property type="match status" value="1"/>
</dbReference>
<dbReference type="Gene3D" id="3.40.50.720">
    <property type="entry name" value="NAD(P)-binding Rossmann-like Domain"/>
    <property type="match status" value="1"/>
</dbReference>
<feature type="domain" description="Opine dehydrogenase" evidence="4">
    <location>
        <begin position="177"/>
        <end position="276"/>
    </location>
</feature>
<dbReference type="Proteomes" id="UP000037904">
    <property type="component" value="Unassembled WGS sequence"/>
</dbReference>
<dbReference type="InterPro" id="IPR008927">
    <property type="entry name" value="6-PGluconate_DH-like_C_sf"/>
</dbReference>
<keyword evidence="6" id="KW-1185">Reference proteome</keyword>
<sequence length="282" mass="31056">MKISVFGAGPCGISLAIHLIQCDNEVLLHTNEGHQRTLNKLGRDGRISSAGEINGNFLLKITQSLMDAVLFAKILIIAVPTDAHEAILADIGGTNQDLTRHTIIAVPSNFFPLLAHRRIKARGILGVATSPFTSKIQNGKLMVKSIKKVLPISGLPANLSQSFCDEIAEIFPQPLEWYPNCLALDMACIGAIMHVVPTLLNVGWIESAKGDLGLYPDCMTESVVDVMTALDQDRLEIGRRLDFQLESVLEMMNKYYGTSYRTLREFALNSKPHNMTRWAPDS</sequence>
<protein>
    <submittedName>
        <fullName evidence="5">Nad nadp octopine nopaline dehydrogenase</fullName>
    </submittedName>
</protein>
<dbReference type="GO" id="GO:0051287">
    <property type="term" value="F:NAD binding"/>
    <property type="evidence" value="ECO:0007669"/>
    <property type="project" value="InterPro"/>
</dbReference>
<dbReference type="InterPro" id="IPR013328">
    <property type="entry name" value="6PGD_dom2"/>
</dbReference>
<gene>
    <name evidence="5" type="ORF">FLAG1_11588</name>
</gene>
<dbReference type="Pfam" id="PF01210">
    <property type="entry name" value="NAD_Gly3P_dh_N"/>
    <property type="match status" value="1"/>
</dbReference>
<dbReference type="GO" id="GO:0046168">
    <property type="term" value="P:glycerol-3-phosphate catabolic process"/>
    <property type="evidence" value="ECO:0007669"/>
    <property type="project" value="InterPro"/>
</dbReference>
<comment type="catalytic activity">
    <reaction evidence="2">
        <text>sn-glycerol 3-phosphate + NAD(+) = dihydroxyacetone phosphate + NADH + H(+)</text>
        <dbReference type="Rhea" id="RHEA:11092"/>
        <dbReference type="ChEBI" id="CHEBI:15378"/>
        <dbReference type="ChEBI" id="CHEBI:57540"/>
        <dbReference type="ChEBI" id="CHEBI:57597"/>
        <dbReference type="ChEBI" id="CHEBI:57642"/>
        <dbReference type="ChEBI" id="CHEBI:57945"/>
        <dbReference type="EC" id="1.1.1.8"/>
    </reaction>
</comment>
<keyword evidence="1" id="KW-0560">Oxidoreductase</keyword>
<reference evidence="5 6" key="1">
    <citation type="submission" date="2015-04" db="EMBL/GenBank/DDBJ databases">
        <title>The draft genome sequence of Fusarium langsethiae, a T-2/HT-2 mycotoxin producer.</title>
        <authorList>
            <person name="Lysoe E."/>
            <person name="Divon H.H."/>
            <person name="Terzi V."/>
            <person name="Orru L."/>
            <person name="Lamontanara A."/>
            <person name="Kolseth A.-K."/>
            <person name="Frandsen R.J."/>
            <person name="Nielsen K."/>
            <person name="Thrane U."/>
        </authorList>
    </citation>
    <scope>NUCLEOTIDE SEQUENCE [LARGE SCALE GENOMIC DNA]</scope>
    <source>
        <strain evidence="5 6">Fl201059</strain>
    </source>
</reference>
<evidence type="ECO:0000313" key="6">
    <source>
        <dbReference type="Proteomes" id="UP000037904"/>
    </source>
</evidence>
<feature type="non-terminal residue" evidence="5">
    <location>
        <position position="282"/>
    </location>
</feature>
<name>A0A0M9EMH9_FUSLA</name>
<evidence type="ECO:0000256" key="1">
    <source>
        <dbReference type="ARBA" id="ARBA00023002"/>
    </source>
</evidence>
<dbReference type="InterPro" id="IPR011128">
    <property type="entry name" value="G3P_DH_NAD-dep_N"/>
</dbReference>
<dbReference type="SUPFAM" id="SSF51735">
    <property type="entry name" value="NAD(P)-binding Rossmann-fold domains"/>
    <property type="match status" value="1"/>
</dbReference>
<evidence type="ECO:0000256" key="2">
    <source>
        <dbReference type="ARBA" id="ARBA00048683"/>
    </source>
</evidence>
<evidence type="ECO:0000259" key="3">
    <source>
        <dbReference type="Pfam" id="PF01210"/>
    </source>
</evidence>
<dbReference type="AlphaFoldDB" id="A0A0M9EMH9"/>
<evidence type="ECO:0000313" key="5">
    <source>
        <dbReference type="EMBL" id="KPA35696.1"/>
    </source>
</evidence>
<organism evidence="5 6">
    <name type="scientific">Fusarium langsethiae</name>
    <dbReference type="NCBI Taxonomy" id="179993"/>
    <lineage>
        <taxon>Eukaryota</taxon>
        <taxon>Fungi</taxon>
        <taxon>Dikarya</taxon>
        <taxon>Ascomycota</taxon>
        <taxon>Pezizomycotina</taxon>
        <taxon>Sordariomycetes</taxon>
        <taxon>Hypocreomycetidae</taxon>
        <taxon>Hypocreales</taxon>
        <taxon>Nectriaceae</taxon>
        <taxon>Fusarium</taxon>
    </lineage>
</organism>
<dbReference type="Gene3D" id="1.10.1040.10">
    <property type="entry name" value="N-(1-d-carboxylethyl)-l-norvaline Dehydrogenase, domain 2"/>
    <property type="match status" value="1"/>
</dbReference>
<feature type="domain" description="Glycerol-3-phosphate dehydrogenase NAD-dependent N-terminal" evidence="3">
    <location>
        <begin position="2"/>
        <end position="95"/>
    </location>
</feature>
<evidence type="ECO:0000259" key="4">
    <source>
        <dbReference type="Pfam" id="PF02317"/>
    </source>
</evidence>
<dbReference type="GO" id="GO:0141152">
    <property type="term" value="F:glycerol-3-phosphate dehydrogenase (NAD+) activity"/>
    <property type="evidence" value="ECO:0007669"/>
    <property type="project" value="UniProtKB-EC"/>
</dbReference>
<dbReference type="Pfam" id="PF02317">
    <property type="entry name" value="Octopine_DH"/>
    <property type="match status" value="1"/>
</dbReference>
<proteinExistence type="predicted"/>
<accession>A0A0M9EMH9</accession>
<comment type="caution">
    <text evidence="5">The sequence shown here is derived from an EMBL/GenBank/DDBJ whole genome shotgun (WGS) entry which is preliminary data.</text>
</comment>
<dbReference type="EMBL" id="JXCE01000946">
    <property type="protein sequence ID" value="KPA35696.1"/>
    <property type="molecule type" value="Genomic_DNA"/>
</dbReference>
<dbReference type="InterPro" id="IPR036291">
    <property type="entry name" value="NAD(P)-bd_dom_sf"/>
</dbReference>